<evidence type="ECO:0000313" key="5">
    <source>
        <dbReference type="EMBL" id="SFQ49066.1"/>
    </source>
</evidence>
<dbReference type="GO" id="GO:0005737">
    <property type="term" value="C:cytoplasm"/>
    <property type="evidence" value="ECO:0007669"/>
    <property type="project" value="TreeGrafter"/>
</dbReference>
<dbReference type="SMART" id="SM00271">
    <property type="entry name" value="DnaJ"/>
    <property type="match status" value="1"/>
</dbReference>
<dbReference type="CDD" id="cd06257">
    <property type="entry name" value="DnaJ"/>
    <property type="match status" value="1"/>
</dbReference>
<feature type="transmembrane region" description="Helical" evidence="3">
    <location>
        <begin position="143"/>
        <end position="161"/>
    </location>
</feature>
<evidence type="ECO:0000313" key="6">
    <source>
        <dbReference type="Proteomes" id="UP000198727"/>
    </source>
</evidence>
<keyword evidence="6" id="KW-1185">Reference proteome</keyword>
<dbReference type="PRINTS" id="PR00625">
    <property type="entry name" value="JDOMAIN"/>
</dbReference>
<dbReference type="Proteomes" id="UP000198727">
    <property type="component" value="Unassembled WGS sequence"/>
</dbReference>
<dbReference type="PROSITE" id="PS00636">
    <property type="entry name" value="DNAJ_1"/>
    <property type="match status" value="1"/>
</dbReference>
<dbReference type="PANTHER" id="PTHR43096:SF52">
    <property type="entry name" value="DNAJ HOMOLOG 1, MITOCHONDRIAL-RELATED"/>
    <property type="match status" value="1"/>
</dbReference>
<protein>
    <submittedName>
        <fullName evidence="5">DnaJ domain-containing protein</fullName>
    </submittedName>
</protein>
<keyword evidence="1" id="KW-0143">Chaperone</keyword>
<evidence type="ECO:0000256" key="3">
    <source>
        <dbReference type="SAM" id="Phobius"/>
    </source>
</evidence>
<dbReference type="AlphaFoldDB" id="A0A1I5YXT8"/>
<dbReference type="RefSeq" id="WP_092533232.1">
    <property type="nucleotide sequence ID" value="NZ_FOWW01000008.1"/>
</dbReference>
<feature type="compositionally biased region" description="Acidic residues" evidence="2">
    <location>
        <begin position="68"/>
        <end position="80"/>
    </location>
</feature>
<feature type="compositionally biased region" description="Basic and acidic residues" evidence="2">
    <location>
        <begin position="57"/>
        <end position="67"/>
    </location>
</feature>
<dbReference type="STRING" id="587909.SAMN05421810_10853"/>
<dbReference type="PROSITE" id="PS50076">
    <property type="entry name" value="DNAJ_2"/>
    <property type="match status" value="1"/>
</dbReference>
<dbReference type="Gene3D" id="1.10.287.110">
    <property type="entry name" value="DnaJ domain"/>
    <property type="match status" value="1"/>
</dbReference>
<feature type="region of interest" description="Disordered" evidence="2">
    <location>
        <begin position="57"/>
        <end position="115"/>
    </location>
</feature>
<sequence length="381" mass="42122">MHGVDYYELLGVERDASPAEIKSAYRSLAKALHPDTGGTAGTFRLLREAYETLADPVRRADYDRDDPADVDPADVDEEPAVPEPEPVPSPARSAPRSRGRRRRFGEDPGFVPPPPRLRPETIHWWWDVEPGERVRHLPRRRPGHAPALAALTGLALLALPWPLGVRFSPTGLVVWLLLTIATAAVVVRLTRWYLAAARTERAFAARFGARTTFGRPGGEPDELAERLTADLIARYLTRLPGARIFHGLAPPGSVFADVHHAVLCGRRLVLVESRMWLPGHYTTDESGQLWRDDHRFRGGGSTLDDAVAAFRELLPHVEVRAAVVVYPSRAGELTVGDTTGMVVPPMTPEQFVRRLGGWLAVEPSTVDTVAFRRVLNQVVTE</sequence>
<feature type="domain" description="J" evidence="4">
    <location>
        <begin position="5"/>
        <end position="66"/>
    </location>
</feature>
<keyword evidence="3" id="KW-1133">Transmembrane helix</keyword>
<evidence type="ECO:0000259" key="4">
    <source>
        <dbReference type="PROSITE" id="PS50076"/>
    </source>
</evidence>
<dbReference type="GO" id="GO:0042026">
    <property type="term" value="P:protein refolding"/>
    <property type="evidence" value="ECO:0007669"/>
    <property type="project" value="TreeGrafter"/>
</dbReference>
<reference evidence="6" key="1">
    <citation type="submission" date="2016-10" db="EMBL/GenBank/DDBJ databases">
        <authorList>
            <person name="Varghese N."/>
            <person name="Submissions S."/>
        </authorList>
    </citation>
    <scope>NUCLEOTIDE SEQUENCE [LARGE SCALE GENOMIC DNA]</scope>
    <source>
        <strain evidence="6">CGMCC 4.5579</strain>
    </source>
</reference>
<evidence type="ECO:0000256" key="2">
    <source>
        <dbReference type="SAM" id="MobiDB-lite"/>
    </source>
</evidence>
<feature type="transmembrane region" description="Helical" evidence="3">
    <location>
        <begin position="173"/>
        <end position="194"/>
    </location>
</feature>
<dbReference type="EMBL" id="FOWW01000008">
    <property type="protein sequence ID" value="SFQ49066.1"/>
    <property type="molecule type" value="Genomic_DNA"/>
</dbReference>
<accession>A0A1I5YXT8</accession>
<dbReference type="InterPro" id="IPR018253">
    <property type="entry name" value="DnaJ_domain_CS"/>
</dbReference>
<dbReference type="SUPFAM" id="SSF46565">
    <property type="entry name" value="Chaperone J-domain"/>
    <property type="match status" value="1"/>
</dbReference>
<gene>
    <name evidence="5" type="ORF">SAMN05421810_10853</name>
</gene>
<dbReference type="InterPro" id="IPR036869">
    <property type="entry name" value="J_dom_sf"/>
</dbReference>
<keyword evidence="3" id="KW-0812">Transmembrane</keyword>
<organism evidence="5 6">
    <name type="scientific">Amycolatopsis arida</name>
    <dbReference type="NCBI Taxonomy" id="587909"/>
    <lineage>
        <taxon>Bacteria</taxon>
        <taxon>Bacillati</taxon>
        <taxon>Actinomycetota</taxon>
        <taxon>Actinomycetes</taxon>
        <taxon>Pseudonocardiales</taxon>
        <taxon>Pseudonocardiaceae</taxon>
        <taxon>Amycolatopsis</taxon>
    </lineage>
</organism>
<evidence type="ECO:0000256" key="1">
    <source>
        <dbReference type="ARBA" id="ARBA00023186"/>
    </source>
</evidence>
<dbReference type="InterPro" id="IPR001623">
    <property type="entry name" value="DnaJ_domain"/>
</dbReference>
<dbReference type="OrthoDB" id="5242140at2"/>
<dbReference type="Pfam" id="PF00226">
    <property type="entry name" value="DnaJ"/>
    <property type="match status" value="1"/>
</dbReference>
<dbReference type="GO" id="GO:0051082">
    <property type="term" value="F:unfolded protein binding"/>
    <property type="evidence" value="ECO:0007669"/>
    <property type="project" value="TreeGrafter"/>
</dbReference>
<name>A0A1I5YXT8_9PSEU</name>
<proteinExistence type="predicted"/>
<dbReference type="PANTHER" id="PTHR43096">
    <property type="entry name" value="DNAJ HOMOLOG 1, MITOCHONDRIAL-RELATED"/>
    <property type="match status" value="1"/>
</dbReference>
<keyword evidence="3" id="KW-0472">Membrane</keyword>